<comment type="caution">
    <text evidence="1">The sequence shown here is derived from an EMBL/GenBank/DDBJ whole genome shotgun (WGS) entry which is preliminary data.</text>
</comment>
<dbReference type="InterPro" id="IPR023214">
    <property type="entry name" value="HAD_sf"/>
</dbReference>
<dbReference type="SUPFAM" id="SSF56784">
    <property type="entry name" value="HAD-like"/>
    <property type="match status" value="1"/>
</dbReference>
<accession>A0ABW1URI6</accession>
<dbReference type="PANTHER" id="PTHR10000:SF8">
    <property type="entry name" value="HAD SUPERFAMILY HYDROLASE-LIKE, TYPE 3"/>
    <property type="match status" value="1"/>
</dbReference>
<reference evidence="2" key="1">
    <citation type="journal article" date="2019" name="Int. J. Syst. Evol. Microbiol.">
        <title>The Global Catalogue of Microorganisms (GCM) 10K type strain sequencing project: providing services to taxonomists for standard genome sequencing and annotation.</title>
        <authorList>
            <consortium name="The Broad Institute Genomics Platform"/>
            <consortium name="The Broad Institute Genome Sequencing Center for Infectious Disease"/>
            <person name="Wu L."/>
            <person name="Ma J."/>
        </authorList>
    </citation>
    <scope>NUCLEOTIDE SEQUENCE [LARGE SCALE GENOMIC DNA]</scope>
    <source>
        <strain evidence="2">CCM 8897</strain>
    </source>
</reference>
<dbReference type="GO" id="GO:0016787">
    <property type="term" value="F:hydrolase activity"/>
    <property type="evidence" value="ECO:0007669"/>
    <property type="project" value="UniProtKB-KW"/>
</dbReference>
<dbReference type="InterPro" id="IPR006379">
    <property type="entry name" value="HAD-SF_hydro_IIB"/>
</dbReference>
<evidence type="ECO:0000313" key="1">
    <source>
        <dbReference type="EMBL" id="MFC6315472.1"/>
    </source>
</evidence>
<dbReference type="PANTHER" id="PTHR10000">
    <property type="entry name" value="PHOSPHOSERINE PHOSPHATASE"/>
    <property type="match status" value="1"/>
</dbReference>
<dbReference type="EC" id="3.1.3.-" evidence="1"/>
<dbReference type="EMBL" id="JBHSSM010000018">
    <property type="protein sequence ID" value="MFC6315472.1"/>
    <property type="molecule type" value="Genomic_DNA"/>
</dbReference>
<organism evidence="1 2">
    <name type="scientific">Lapidilactobacillus achengensis</name>
    <dbReference type="NCBI Taxonomy" id="2486000"/>
    <lineage>
        <taxon>Bacteria</taxon>
        <taxon>Bacillati</taxon>
        <taxon>Bacillota</taxon>
        <taxon>Bacilli</taxon>
        <taxon>Lactobacillales</taxon>
        <taxon>Lactobacillaceae</taxon>
        <taxon>Lapidilactobacillus</taxon>
    </lineage>
</organism>
<proteinExistence type="predicted"/>
<dbReference type="Proteomes" id="UP001596310">
    <property type="component" value="Unassembled WGS sequence"/>
</dbReference>
<gene>
    <name evidence="1" type="ORF">ACFQHW_07845</name>
</gene>
<name>A0ABW1URI6_9LACO</name>
<keyword evidence="2" id="KW-1185">Reference proteome</keyword>
<dbReference type="InterPro" id="IPR036412">
    <property type="entry name" value="HAD-like_sf"/>
</dbReference>
<dbReference type="RefSeq" id="WP_125602059.1">
    <property type="nucleotide sequence ID" value="NZ_JBHSSM010000018.1"/>
</dbReference>
<evidence type="ECO:0000313" key="2">
    <source>
        <dbReference type="Proteomes" id="UP001596310"/>
    </source>
</evidence>
<dbReference type="NCBIfam" id="TIGR01484">
    <property type="entry name" value="HAD-SF-IIB"/>
    <property type="match status" value="1"/>
</dbReference>
<dbReference type="Pfam" id="PF08282">
    <property type="entry name" value="Hydrolase_3"/>
    <property type="match status" value="1"/>
</dbReference>
<dbReference type="Gene3D" id="3.30.1240.10">
    <property type="match status" value="1"/>
</dbReference>
<sequence>MKLLASDFDGTLYFYPEDPHIRTRDLAAIKNFQQAGNVFGICTGRDFDSIHILTKDFLDFDFYILDNGSVILNQEREVIAQFDLQLATIKQVLHHFATLESMVVTDRTIYAYHNTRQWESDNITLITDPEALTEPTAHRVSFHLESEAHAAAVTQELNQLGLPIRGFQNGTEIDCVNWQTSKGKALKIIQDYYGLADPDVGCIGDSYNDLPMLDVCANGFTFKNSPQIVRDHARYMVTSVDQAIDQLTARKAAQAAI</sequence>
<keyword evidence="1" id="KW-0378">Hydrolase</keyword>
<protein>
    <submittedName>
        <fullName evidence="1">HAD family hydrolase</fullName>
        <ecNumber evidence="1">3.1.3.-</ecNumber>
    </submittedName>
</protein>
<dbReference type="Gene3D" id="3.40.50.1000">
    <property type="entry name" value="HAD superfamily/HAD-like"/>
    <property type="match status" value="1"/>
</dbReference>